<dbReference type="PANTHER" id="PTHR23517">
    <property type="entry name" value="RESISTANCE PROTEIN MDTM, PUTATIVE-RELATED-RELATED"/>
    <property type="match status" value="1"/>
</dbReference>
<gene>
    <name evidence="9" type="ORF">IM660_08170</name>
</gene>
<dbReference type="RefSeq" id="WP_193498834.1">
    <property type="nucleotide sequence ID" value="NZ_CP063169.1"/>
</dbReference>
<keyword evidence="2" id="KW-0813">Transport</keyword>
<feature type="transmembrane region" description="Helical" evidence="7">
    <location>
        <begin position="239"/>
        <end position="259"/>
    </location>
</feature>
<dbReference type="InterPro" id="IPR011701">
    <property type="entry name" value="MFS"/>
</dbReference>
<dbReference type="InterPro" id="IPR020846">
    <property type="entry name" value="MFS_dom"/>
</dbReference>
<keyword evidence="6 7" id="KW-0472">Membrane</keyword>
<dbReference type="PROSITE" id="PS50850">
    <property type="entry name" value="MFS"/>
    <property type="match status" value="1"/>
</dbReference>
<dbReference type="GO" id="GO:0005886">
    <property type="term" value="C:plasma membrane"/>
    <property type="evidence" value="ECO:0007669"/>
    <property type="project" value="UniProtKB-SubCell"/>
</dbReference>
<feature type="transmembrane region" description="Helical" evidence="7">
    <location>
        <begin position="47"/>
        <end position="64"/>
    </location>
</feature>
<dbReference type="Pfam" id="PF07690">
    <property type="entry name" value="MFS_1"/>
    <property type="match status" value="1"/>
</dbReference>
<dbReference type="KEGG" id="halt:IM660_08170"/>
<evidence type="ECO:0000313" key="9">
    <source>
        <dbReference type="EMBL" id="QOR72193.1"/>
    </source>
</evidence>
<proteinExistence type="predicted"/>
<evidence type="ECO:0000256" key="1">
    <source>
        <dbReference type="ARBA" id="ARBA00004651"/>
    </source>
</evidence>
<sequence length="394" mass="40389">MNDRLGTGLTWSLGLLVLCAFGTWYYGYGVLIEPIAQETGWSQTTLTSAYGVALLLVGIGSVLAGRAMDRAGPRPVFVVAILGTCAGTAGAATAQHPLVFIVAAVVAQACVGAVGYYAIAHAIISRVAPGSRTRAITRNTLFGAMASPIFLPVMAWAVTAWGWRASMAGAGALVALVMAWVAVLTGRVAPTDGASGTLLGSLAFAIRDRSLRRLLTLGVVGGAMMSVLLLFQVPAMVDAGLTLALASALAGARGAFQLVGRLPLPWVLDRVRHRTVVRVCLLLFGLPALLLPVAGWVPAAVAFVVLAGIGVGAYSTMESVYTVEFTDARSVGLILGAFALARGVGSAIGPTLAGWTVDITGTRTPVLVALAALAIVAIVLVPQPAHSDDRSPPS</sequence>
<dbReference type="AlphaFoldDB" id="A0A7M1SZY0"/>
<dbReference type="EMBL" id="CP063169">
    <property type="protein sequence ID" value="QOR72193.1"/>
    <property type="molecule type" value="Genomic_DNA"/>
</dbReference>
<feature type="transmembrane region" description="Helical" evidence="7">
    <location>
        <begin position="165"/>
        <end position="185"/>
    </location>
</feature>
<comment type="subcellular location">
    <subcellularLocation>
        <location evidence="1">Cell membrane</location>
        <topology evidence="1">Multi-pass membrane protein</topology>
    </subcellularLocation>
</comment>
<evidence type="ECO:0000256" key="3">
    <source>
        <dbReference type="ARBA" id="ARBA00022475"/>
    </source>
</evidence>
<dbReference type="SUPFAM" id="SSF103473">
    <property type="entry name" value="MFS general substrate transporter"/>
    <property type="match status" value="1"/>
</dbReference>
<feature type="transmembrane region" description="Helical" evidence="7">
    <location>
        <begin position="7"/>
        <end position="27"/>
    </location>
</feature>
<keyword evidence="5 7" id="KW-1133">Transmembrane helix</keyword>
<feature type="transmembrane region" description="Helical" evidence="7">
    <location>
        <begin position="214"/>
        <end position="233"/>
    </location>
</feature>
<organism evidence="9 10">
    <name type="scientific">Ruania alkalisoli</name>
    <dbReference type="NCBI Taxonomy" id="2779775"/>
    <lineage>
        <taxon>Bacteria</taxon>
        <taxon>Bacillati</taxon>
        <taxon>Actinomycetota</taxon>
        <taxon>Actinomycetes</taxon>
        <taxon>Micrococcales</taxon>
        <taxon>Ruaniaceae</taxon>
        <taxon>Ruania</taxon>
    </lineage>
</organism>
<feature type="transmembrane region" description="Helical" evidence="7">
    <location>
        <begin position="366"/>
        <end position="385"/>
    </location>
</feature>
<dbReference type="PANTHER" id="PTHR23517:SF3">
    <property type="entry name" value="INTEGRAL MEMBRANE TRANSPORT PROTEIN"/>
    <property type="match status" value="1"/>
</dbReference>
<evidence type="ECO:0000256" key="2">
    <source>
        <dbReference type="ARBA" id="ARBA00022448"/>
    </source>
</evidence>
<dbReference type="InterPro" id="IPR050171">
    <property type="entry name" value="MFS_Transporters"/>
</dbReference>
<dbReference type="Gene3D" id="1.20.1250.20">
    <property type="entry name" value="MFS general substrate transporter like domains"/>
    <property type="match status" value="2"/>
</dbReference>
<dbReference type="Proteomes" id="UP000593758">
    <property type="component" value="Chromosome"/>
</dbReference>
<evidence type="ECO:0000256" key="5">
    <source>
        <dbReference type="ARBA" id="ARBA00022989"/>
    </source>
</evidence>
<keyword evidence="4 7" id="KW-0812">Transmembrane</keyword>
<evidence type="ECO:0000256" key="7">
    <source>
        <dbReference type="SAM" id="Phobius"/>
    </source>
</evidence>
<evidence type="ECO:0000256" key="6">
    <source>
        <dbReference type="ARBA" id="ARBA00023136"/>
    </source>
</evidence>
<keyword evidence="10" id="KW-1185">Reference proteome</keyword>
<name>A0A7M1SZY0_9MICO</name>
<evidence type="ECO:0000313" key="10">
    <source>
        <dbReference type="Proteomes" id="UP000593758"/>
    </source>
</evidence>
<feature type="transmembrane region" description="Helical" evidence="7">
    <location>
        <begin position="333"/>
        <end position="354"/>
    </location>
</feature>
<keyword evidence="3" id="KW-1003">Cell membrane</keyword>
<feature type="transmembrane region" description="Helical" evidence="7">
    <location>
        <begin position="76"/>
        <end position="92"/>
    </location>
</feature>
<accession>A0A7M1SZY0</accession>
<dbReference type="InterPro" id="IPR036259">
    <property type="entry name" value="MFS_trans_sf"/>
</dbReference>
<dbReference type="GO" id="GO:0022857">
    <property type="term" value="F:transmembrane transporter activity"/>
    <property type="evidence" value="ECO:0007669"/>
    <property type="project" value="InterPro"/>
</dbReference>
<feature type="transmembrane region" description="Helical" evidence="7">
    <location>
        <begin position="280"/>
        <end position="313"/>
    </location>
</feature>
<evidence type="ECO:0000256" key="4">
    <source>
        <dbReference type="ARBA" id="ARBA00022692"/>
    </source>
</evidence>
<feature type="transmembrane region" description="Helical" evidence="7">
    <location>
        <begin position="98"/>
        <end position="119"/>
    </location>
</feature>
<feature type="transmembrane region" description="Helical" evidence="7">
    <location>
        <begin position="140"/>
        <end position="159"/>
    </location>
</feature>
<feature type="domain" description="Major facilitator superfamily (MFS) profile" evidence="8">
    <location>
        <begin position="1"/>
        <end position="389"/>
    </location>
</feature>
<reference evidence="9 10" key="1">
    <citation type="submission" date="2020-10" db="EMBL/GenBank/DDBJ databases">
        <title>Haloactinobacterium sp. RN3S43, a bacterium isolated from saline soil.</title>
        <authorList>
            <person name="Sun J.-Q."/>
        </authorList>
    </citation>
    <scope>NUCLEOTIDE SEQUENCE [LARGE SCALE GENOMIC DNA]</scope>
    <source>
        <strain evidence="9 10">RN3S43</strain>
    </source>
</reference>
<evidence type="ECO:0000259" key="8">
    <source>
        <dbReference type="PROSITE" id="PS50850"/>
    </source>
</evidence>
<protein>
    <submittedName>
        <fullName evidence="9">MFS transporter</fullName>
    </submittedName>
</protein>